<keyword evidence="2" id="KW-1185">Reference proteome</keyword>
<dbReference type="Proteomes" id="UP000276254">
    <property type="component" value="Chromosome"/>
</dbReference>
<organism evidence="1 2">
    <name type="scientific">Sphingomonas paeninsulae</name>
    <dbReference type="NCBI Taxonomy" id="2319844"/>
    <lineage>
        <taxon>Bacteria</taxon>
        <taxon>Pseudomonadati</taxon>
        <taxon>Pseudomonadota</taxon>
        <taxon>Alphaproteobacteria</taxon>
        <taxon>Sphingomonadales</taxon>
        <taxon>Sphingomonadaceae</taxon>
        <taxon>Sphingomonas</taxon>
    </lineage>
</organism>
<reference evidence="1 2" key="1">
    <citation type="submission" date="2018-09" db="EMBL/GenBank/DDBJ databases">
        <title>Sphingomonas peninsula sp. nov., isolated from fildes peninsula, Antarctic soil.</title>
        <authorList>
            <person name="Yingchao G."/>
        </authorList>
    </citation>
    <scope>NUCLEOTIDE SEQUENCE [LARGE SCALE GENOMIC DNA]</scope>
    <source>
        <strain evidence="1 2">YZ-8</strain>
    </source>
</reference>
<evidence type="ECO:0000313" key="1">
    <source>
        <dbReference type="EMBL" id="AYJ87926.1"/>
    </source>
</evidence>
<dbReference type="KEGG" id="spha:D3Y57_11260"/>
<accession>A0A494TQ63</accession>
<dbReference type="RefSeq" id="WP_121155798.1">
    <property type="nucleotide sequence ID" value="NZ_CP032829.1"/>
</dbReference>
<dbReference type="EMBL" id="CP032829">
    <property type="protein sequence ID" value="AYJ87926.1"/>
    <property type="molecule type" value="Genomic_DNA"/>
</dbReference>
<gene>
    <name evidence="1" type="ORF">D3Y57_11260</name>
</gene>
<dbReference type="AlphaFoldDB" id="A0A494TQ63"/>
<sequence>MTSIRTTLVRAPFVLVPLVLAGCVGKPVAPPARAPAPIVRPAPTPPAPPVANWENGLLTPGRWTYTRDSRGGLALYGIAGSNAVLSIRCDTTARRVFISRMGSVAGSMTLRATSGARAYAARPTAGTVPYVAADLTPTDPQLDALAFSRGRFLVGLSGAVDVVVPSWPEVARVIEDCRG</sequence>
<proteinExistence type="predicted"/>
<evidence type="ECO:0008006" key="3">
    <source>
        <dbReference type="Google" id="ProtNLM"/>
    </source>
</evidence>
<dbReference type="OrthoDB" id="7629232at2"/>
<evidence type="ECO:0000313" key="2">
    <source>
        <dbReference type="Proteomes" id="UP000276254"/>
    </source>
</evidence>
<dbReference type="PROSITE" id="PS51257">
    <property type="entry name" value="PROKAR_LIPOPROTEIN"/>
    <property type="match status" value="1"/>
</dbReference>
<name>A0A494TQ63_SPHPE</name>
<protein>
    <recommendedName>
        <fullName evidence="3">Lipoprotein</fullName>
    </recommendedName>
</protein>